<dbReference type="GO" id="GO:0012505">
    <property type="term" value="C:endomembrane system"/>
    <property type="evidence" value="ECO:0007669"/>
    <property type="project" value="UniProtKB-SubCell"/>
</dbReference>
<evidence type="ECO:0000256" key="8">
    <source>
        <dbReference type="SAM" id="Phobius"/>
    </source>
</evidence>
<dbReference type="VEuPathDB" id="FungiDB:PV07_12658"/>
<dbReference type="InterPro" id="IPR004713">
    <property type="entry name" value="CaH_exchang"/>
</dbReference>
<feature type="transmembrane region" description="Helical" evidence="8">
    <location>
        <begin position="270"/>
        <end position="292"/>
    </location>
</feature>
<protein>
    <submittedName>
        <fullName evidence="10">Calcium/proton exchanger</fullName>
    </submittedName>
</protein>
<comment type="similarity">
    <text evidence="2">Belongs to the Ca(2+):cation antiporter (CaCA) (TC 2.A.19) family.</text>
</comment>
<keyword evidence="4 8" id="KW-0812">Transmembrane</keyword>
<keyword evidence="6" id="KW-0406">Ion transport</keyword>
<keyword evidence="3" id="KW-0813">Transport</keyword>
<sequence>MWDKLSLSRGRWAALAQYACLPWGAFLLTTLLTPFAIVSPFCFRSDLATFCLNLAALCAASTLLRKASPEIIFAVIAVIKHESIIAQTAIVGAILCNLLLVVGSCFLIGSRPDQRGDFEDFPQLLAQTNSQLLMTGLGSLVIPTAYSAWSEDRSQDVVALSRALAIVMLILYGCIFWFFHGSDTEVRGTAGVVLVGVVAMAPAATETATNLSKRLAIEFRRHLRTLQLHLQPITVTVGAVMAAAITVFTSLFVVETSGAPAESLHVTKSFLGLVVVPFLLQLSDHIVGAMHASKHEISWIISTSMRASCQQYFLVLPVAVLTGWAVGDAQITLLFDGLQMMSLLFSGLLIALFLAGSTVYWWVVNLLPRDLRGDY</sequence>
<feature type="transmembrane region" description="Helical" evidence="8">
    <location>
        <begin position="12"/>
        <end position="35"/>
    </location>
</feature>
<keyword evidence="11" id="KW-1185">Reference proteome</keyword>
<evidence type="ECO:0000256" key="7">
    <source>
        <dbReference type="ARBA" id="ARBA00023136"/>
    </source>
</evidence>
<evidence type="ECO:0000313" key="10">
    <source>
        <dbReference type="EMBL" id="KIW21932.1"/>
    </source>
</evidence>
<dbReference type="STRING" id="569365.A0A0D2AAZ0"/>
<dbReference type="InterPro" id="IPR044880">
    <property type="entry name" value="NCX_ion-bd_dom_sf"/>
</dbReference>
<feature type="domain" description="Sodium/calcium exchanger membrane region" evidence="9">
    <location>
        <begin position="236"/>
        <end position="362"/>
    </location>
</feature>
<dbReference type="PANTHER" id="PTHR31503">
    <property type="entry name" value="VACUOLAR CALCIUM ION TRANSPORTER"/>
    <property type="match status" value="1"/>
</dbReference>
<keyword evidence="5 8" id="KW-1133">Transmembrane helix</keyword>
<evidence type="ECO:0000256" key="6">
    <source>
        <dbReference type="ARBA" id="ARBA00023065"/>
    </source>
</evidence>
<comment type="subcellular location">
    <subcellularLocation>
        <location evidence="1">Endomembrane system</location>
        <topology evidence="1">Multi-pass membrane protein</topology>
    </subcellularLocation>
</comment>
<evidence type="ECO:0000259" key="9">
    <source>
        <dbReference type="Pfam" id="PF01699"/>
    </source>
</evidence>
<name>A0A0D2AAZ0_9EURO</name>
<dbReference type="Pfam" id="PF01699">
    <property type="entry name" value="Na_Ca_ex"/>
    <property type="match status" value="2"/>
</dbReference>
<evidence type="ECO:0000256" key="3">
    <source>
        <dbReference type="ARBA" id="ARBA00022448"/>
    </source>
</evidence>
<dbReference type="Proteomes" id="UP000054466">
    <property type="component" value="Unassembled WGS sequence"/>
</dbReference>
<dbReference type="GO" id="GO:0006874">
    <property type="term" value="P:intracellular calcium ion homeostasis"/>
    <property type="evidence" value="ECO:0007669"/>
    <property type="project" value="TreeGrafter"/>
</dbReference>
<feature type="transmembrane region" description="Helical" evidence="8">
    <location>
        <begin position="312"/>
        <end position="335"/>
    </location>
</feature>
<dbReference type="GO" id="GO:0015369">
    <property type="term" value="F:calcium:proton antiporter activity"/>
    <property type="evidence" value="ECO:0007669"/>
    <property type="project" value="TreeGrafter"/>
</dbReference>
<evidence type="ECO:0000256" key="4">
    <source>
        <dbReference type="ARBA" id="ARBA00022692"/>
    </source>
</evidence>
<evidence type="ECO:0000313" key="11">
    <source>
        <dbReference type="Proteomes" id="UP000054466"/>
    </source>
</evidence>
<accession>A0A0D2AAZ0</accession>
<dbReference type="GO" id="GO:0000329">
    <property type="term" value="C:fungal-type vacuole membrane"/>
    <property type="evidence" value="ECO:0007669"/>
    <property type="project" value="TreeGrafter"/>
</dbReference>
<dbReference type="GeneID" id="27351852"/>
<dbReference type="HOGENOM" id="CLU_737703_0_0_1"/>
<feature type="transmembrane region" description="Helical" evidence="8">
    <location>
        <begin position="160"/>
        <end position="179"/>
    </location>
</feature>
<dbReference type="AlphaFoldDB" id="A0A0D2AAZ0"/>
<evidence type="ECO:0000256" key="1">
    <source>
        <dbReference type="ARBA" id="ARBA00004127"/>
    </source>
</evidence>
<keyword evidence="7 8" id="KW-0472">Membrane</keyword>
<proteinExistence type="inferred from homology"/>
<dbReference type="RefSeq" id="XP_016242148.1">
    <property type="nucleotide sequence ID" value="XM_016400205.1"/>
</dbReference>
<dbReference type="EMBL" id="KN847082">
    <property type="protein sequence ID" value="KIW21932.1"/>
    <property type="molecule type" value="Genomic_DNA"/>
</dbReference>
<evidence type="ECO:0000256" key="5">
    <source>
        <dbReference type="ARBA" id="ARBA00022989"/>
    </source>
</evidence>
<feature type="transmembrane region" description="Helical" evidence="8">
    <location>
        <begin position="233"/>
        <end position="254"/>
    </location>
</feature>
<feature type="transmembrane region" description="Helical" evidence="8">
    <location>
        <begin position="84"/>
        <end position="109"/>
    </location>
</feature>
<feature type="domain" description="Sodium/calcium exchanger membrane region" evidence="9">
    <location>
        <begin position="67"/>
        <end position="179"/>
    </location>
</feature>
<dbReference type="OrthoDB" id="1699231at2759"/>
<reference evidence="10 11" key="1">
    <citation type="submission" date="2015-01" db="EMBL/GenBank/DDBJ databases">
        <title>The Genome Sequence of Cladophialophora immunda CBS83496.</title>
        <authorList>
            <consortium name="The Broad Institute Genomics Platform"/>
            <person name="Cuomo C."/>
            <person name="de Hoog S."/>
            <person name="Gorbushina A."/>
            <person name="Stielow B."/>
            <person name="Teixiera M."/>
            <person name="Abouelleil A."/>
            <person name="Chapman S.B."/>
            <person name="Priest M."/>
            <person name="Young S.K."/>
            <person name="Wortman J."/>
            <person name="Nusbaum C."/>
            <person name="Birren B."/>
        </authorList>
    </citation>
    <scope>NUCLEOTIDE SEQUENCE [LARGE SCALE GENOMIC DNA]</scope>
    <source>
        <strain evidence="10 11">CBS 83496</strain>
    </source>
</reference>
<evidence type="ECO:0000256" key="2">
    <source>
        <dbReference type="ARBA" id="ARBA00008170"/>
    </source>
</evidence>
<dbReference type="Gene3D" id="1.20.1420.30">
    <property type="entry name" value="NCX, central ion-binding region"/>
    <property type="match status" value="1"/>
</dbReference>
<gene>
    <name evidence="10" type="ORF">PV07_12658</name>
</gene>
<feature type="transmembrane region" description="Helical" evidence="8">
    <location>
        <begin position="129"/>
        <end position="148"/>
    </location>
</feature>
<organism evidence="10 11">
    <name type="scientific">Cladophialophora immunda</name>
    <dbReference type="NCBI Taxonomy" id="569365"/>
    <lineage>
        <taxon>Eukaryota</taxon>
        <taxon>Fungi</taxon>
        <taxon>Dikarya</taxon>
        <taxon>Ascomycota</taxon>
        <taxon>Pezizomycotina</taxon>
        <taxon>Eurotiomycetes</taxon>
        <taxon>Chaetothyriomycetidae</taxon>
        <taxon>Chaetothyriales</taxon>
        <taxon>Herpotrichiellaceae</taxon>
        <taxon>Cladophialophora</taxon>
    </lineage>
</organism>
<dbReference type="InterPro" id="IPR004837">
    <property type="entry name" value="NaCa_Exmemb"/>
</dbReference>
<feature type="transmembrane region" description="Helical" evidence="8">
    <location>
        <begin position="191"/>
        <end position="212"/>
    </location>
</feature>
<feature type="transmembrane region" description="Helical" evidence="8">
    <location>
        <begin position="341"/>
        <end position="363"/>
    </location>
</feature>
<dbReference type="PANTHER" id="PTHR31503:SF20">
    <property type="entry name" value="CA(2+)_H(+) EXCHANGER, PUTATIVE (EUROFUNG)-RELATED"/>
    <property type="match status" value="1"/>
</dbReference>